<reference evidence="3" key="1">
    <citation type="journal article" date="2011" name="Genome Biol.">
        <title>Comparative genomics of the social amoebae Dictyostelium discoideum and Dictyostelium purpureum.</title>
        <authorList>
            <consortium name="US DOE Joint Genome Institute (JGI-PGF)"/>
            <person name="Sucgang R."/>
            <person name="Kuo A."/>
            <person name="Tian X."/>
            <person name="Salerno W."/>
            <person name="Parikh A."/>
            <person name="Feasley C.L."/>
            <person name="Dalin E."/>
            <person name="Tu H."/>
            <person name="Huang E."/>
            <person name="Barry K."/>
            <person name="Lindquist E."/>
            <person name="Shapiro H."/>
            <person name="Bruce D."/>
            <person name="Schmutz J."/>
            <person name="Salamov A."/>
            <person name="Fey P."/>
            <person name="Gaudet P."/>
            <person name="Anjard C."/>
            <person name="Babu M.M."/>
            <person name="Basu S."/>
            <person name="Bushmanova Y."/>
            <person name="van der Wel H."/>
            <person name="Katoh-Kurasawa M."/>
            <person name="Dinh C."/>
            <person name="Coutinho P.M."/>
            <person name="Saito T."/>
            <person name="Elias M."/>
            <person name="Schaap P."/>
            <person name="Kay R.R."/>
            <person name="Henrissat B."/>
            <person name="Eichinger L."/>
            <person name="Rivero F."/>
            <person name="Putnam N.H."/>
            <person name="West C.M."/>
            <person name="Loomis W.F."/>
            <person name="Chisholm R.L."/>
            <person name="Shaulsky G."/>
            <person name="Strassmann J.E."/>
            <person name="Queller D.C."/>
            <person name="Kuspa A."/>
            <person name="Grigoriev I.V."/>
        </authorList>
    </citation>
    <scope>NUCLEOTIDE SEQUENCE [LARGE SCALE GENOMIC DNA]</scope>
    <source>
        <strain evidence="3">QSDP1</strain>
    </source>
</reference>
<dbReference type="AlphaFoldDB" id="F0ZNW4"/>
<dbReference type="KEGG" id="dpp:DICPUDRAFT_92232"/>
<accession>F0ZNW4</accession>
<keyword evidence="1" id="KW-0175">Coiled coil</keyword>
<evidence type="ECO:0000313" key="2">
    <source>
        <dbReference type="EMBL" id="EGC34379.1"/>
    </source>
</evidence>
<proteinExistence type="predicted"/>
<dbReference type="VEuPathDB" id="AmoebaDB:DICPUDRAFT_92232"/>
<protein>
    <submittedName>
        <fullName evidence="2">Uncharacterized protein</fullName>
    </submittedName>
</protein>
<keyword evidence="3" id="KW-1185">Reference proteome</keyword>
<sequence length="218" mass="25873">MVSDELKRNTQTIVYIQKQKDDLKQLLGHLDAGREKEEYIIRSTFEEMKRGRKELEFLVERINAQKRLIDELGSLNPMVVLAMEVYNKLTHQFDNLKKHVEFIEERMESLRRSLDISAQKDRELNENIDKISRKIYDLEKFQTECEANIKSLGIEHTKIEDMRLSLKNFKSRCESLLETIKMNIEFKDEMLNTQQEIINDIKKAYSKYGKDLPKGLLN</sequence>
<dbReference type="InParanoid" id="F0ZNW4"/>
<dbReference type="EMBL" id="GL871100">
    <property type="protein sequence ID" value="EGC34379.1"/>
    <property type="molecule type" value="Genomic_DNA"/>
</dbReference>
<dbReference type="Proteomes" id="UP000001064">
    <property type="component" value="Unassembled WGS sequence"/>
</dbReference>
<evidence type="ECO:0000313" key="3">
    <source>
        <dbReference type="Proteomes" id="UP000001064"/>
    </source>
</evidence>
<dbReference type="RefSeq" id="XP_003289113.1">
    <property type="nucleotide sequence ID" value="XM_003289065.1"/>
</dbReference>
<gene>
    <name evidence="2" type="ORF">DICPUDRAFT_92232</name>
</gene>
<name>F0ZNW4_DICPU</name>
<feature type="coiled-coil region" evidence="1">
    <location>
        <begin position="86"/>
        <end position="120"/>
    </location>
</feature>
<organism evidence="2 3">
    <name type="scientific">Dictyostelium purpureum</name>
    <name type="common">Slime mold</name>
    <dbReference type="NCBI Taxonomy" id="5786"/>
    <lineage>
        <taxon>Eukaryota</taxon>
        <taxon>Amoebozoa</taxon>
        <taxon>Evosea</taxon>
        <taxon>Eumycetozoa</taxon>
        <taxon>Dictyostelia</taxon>
        <taxon>Dictyosteliales</taxon>
        <taxon>Dictyosteliaceae</taxon>
        <taxon>Dictyostelium</taxon>
    </lineage>
</organism>
<evidence type="ECO:0000256" key="1">
    <source>
        <dbReference type="SAM" id="Coils"/>
    </source>
</evidence>
<dbReference type="GeneID" id="10500023"/>